<reference evidence="13 14" key="1">
    <citation type="submission" date="2024-02" db="EMBL/GenBank/DDBJ databases">
        <title>High-quality chromosome-scale genome assembly of Pensacola bahiagrass (Paspalum notatum Flugge var. saurae).</title>
        <authorList>
            <person name="Vega J.M."/>
            <person name="Podio M."/>
            <person name="Orjuela J."/>
            <person name="Siena L.A."/>
            <person name="Pessino S.C."/>
            <person name="Combes M.C."/>
            <person name="Mariac C."/>
            <person name="Albertini E."/>
            <person name="Pupilli F."/>
            <person name="Ortiz J.P.A."/>
            <person name="Leblanc O."/>
        </authorList>
    </citation>
    <scope>NUCLEOTIDE SEQUENCE [LARGE SCALE GENOMIC DNA]</scope>
    <source>
        <strain evidence="13">R1</strain>
        <tissue evidence="13">Leaf</tissue>
    </source>
</reference>
<feature type="transmembrane region" description="Helical" evidence="10">
    <location>
        <begin position="454"/>
        <end position="475"/>
    </location>
</feature>
<dbReference type="Pfam" id="PF13359">
    <property type="entry name" value="DDE_Tnp_4"/>
    <property type="match status" value="1"/>
</dbReference>
<feature type="domain" description="DDE Tnp4" evidence="11">
    <location>
        <begin position="686"/>
        <end position="846"/>
    </location>
</feature>
<proteinExistence type="inferred from homology"/>
<feature type="transmembrane region" description="Helical" evidence="10">
    <location>
        <begin position="332"/>
        <end position="349"/>
    </location>
</feature>
<dbReference type="InterPro" id="IPR036259">
    <property type="entry name" value="MFS_trans_sf"/>
</dbReference>
<evidence type="ECO:0000259" key="12">
    <source>
        <dbReference type="Pfam" id="PF26138"/>
    </source>
</evidence>
<evidence type="ECO:0000256" key="10">
    <source>
        <dbReference type="SAM" id="Phobius"/>
    </source>
</evidence>
<keyword evidence="4" id="KW-0813">Transport</keyword>
<comment type="cofactor">
    <cofactor evidence="1">
        <name>a divalent metal cation</name>
        <dbReference type="ChEBI" id="CHEBI:60240"/>
    </cofactor>
</comment>
<dbReference type="CDD" id="cd17417">
    <property type="entry name" value="MFS_NPF5"/>
    <property type="match status" value="1"/>
</dbReference>
<feature type="transmembrane region" description="Helical" evidence="10">
    <location>
        <begin position="370"/>
        <end position="390"/>
    </location>
</feature>
<dbReference type="Pfam" id="PF00854">
    <property type="entry name" value="PTR2"/>
    <property type="match status" value="1"/>
</dbReference>
<evidence type="ECO:0000256" key="3">
    <source>
        <dbReference type="ARBA" id="ARBA00005982"/>
    </source>
</evidence>
<keyword evidence="14" id="KW-1185">Reference proteome</keyword>
<gene>
    <name evidence="13" type="ORF">U9M48_017003</name>
</gene>
<feature type="transmembrane region" description="Helical" evidence="10">
    <location>
        <begin position="111"/>
        <end position="128"/>
    </location>
</feature>
<dbReference type="InterPro" id="IPR027806">
    <property type="entry name" value="HARBI1_dom"/>
</dbReference>
<dbReference type="GO" id="GO:0046872">
    <property type="term" value="F:metal ion binding"/>
    <property type="evidence" value="ECO:0007669"/>
    <property type="project" value="UniProtKB-KW"/>
</dbReference>
<feature type="transmembrane region" description="Helical" evidence="10">
    <location>
        <begin position="498"/>
        <end position="517"/>
    </location>
</feature>
<evidence type="ECO:0000313" key="13">
    <source>
        <dbReference type="EMBL" id="WVZ68007.1"/>
    </source>
</evidence>
<evidence type="ECO:0000259" key="11">
    <source>
        <dbReference type="Pfam" id="PF13359"/>
    </source>
</evidence>
<dbReference type="GO" id="GO:0071916">
    <property type="term" value="F:dipeptide transmembrane transporter activity"/>
    <property type="evidence" value="ECO:0007669"/>
    <property type="project" value="InterPro"/>
</dbReference>
<dbReference type="Proteomes" id="UP001341281">
    <property type="component" value="Chromosome 04"/>
</dbReference>
<keyword evidence="6 10" id="KW-0812">Transmembrane</keyword>
<keyword evidence="5" id="KW-0597">Phosphoprotein</keyword>
<feature type="domain" description="DUF8040" evidence="12">
    <location>
        <begin position="568"/>
        <end position="650"/>
    </location>
</feature>
<feature type="transmembrane region" description="Helical" evidence="10">
    <location>
        <begin position="292"/>
        <end position="312"/>
    </location>
</feature>
<dbReference type="InterPro" id="IPR058353">
    <property type="entry name" value="DUF8040"/>
</dbReference>
<dbReference type="InterPro" id="IPR000109">
    <property type="entry name" value="POT_fam"/>
</dbReference>
<dbReference type="EMBL" id="CP144748">
    <property type="protein sequence ID" value="WVZ68007.1"/>
    <property type="molecule type" value="Genomic_DNA"/>
</dbReference>
<evidence type="ECO:0000256" key="8">
    <source>
        <dbReference type="ARBA" id="ARBA00022989"/>
    </source>
</evidence>
<sequence length="862" mass="95716">MCDRTEFLSPVLLQPDMADTVVAGAADYRGRPASRAATGGWRSSVFVMAMEIAERFAYKGVAANLITYLTGPLGQPMARAAASIDAWKGVSQMLPLPLACVADAWLGRYRAIILASLTFVLSMGALSLSSAFPVFRAGHVAIFYVALYLVALGEGAHKPCAQAFAADQFDEKDPKESVARSSFFNWWYFGMCAGTAVTTMVSSYVQDNVGWGLGFGIPCVVIVASLAVFLLGSRSYRYYTTTEASPFSRVGKAVLALFESWTPNHRKSSSSSKGGDGSTAAVEEVKTVLRLLPIWASCIIYAIIFSQTSTFFTKQAATLDRRIGDRFKVPPAALQTFISLSIVVFIPVYDRLFVPLARRYTGRPTGITMLQRIGAGLALSLVAVALSALVEMRRLSVARDAGLENAPKAQQLPMSLWWMVPQYVLIGVADVFAMIGLQEFFYDQVPDAARSLGLALFLSIFGVGHLLSSFLIWVIDKATARSGTSWFSNNLNQAHLDYFYWLLTGLCAVELVAFVLFSRVYVYKRKGGSESSDGGNGDFVFGKGSRPTLTYGPMSARDQERQANLNLLYNCNNVESVNMLRMRRAPFFNLCNLLRDKSLLKDTIHCCVEEQVAMFLHVVGHNQRFRVIHQSFRRSVETISRHFREVLYAIGELRDEMIKAPSAETPEKIRTSQRWYPYFKDCVGAIDGTHVHARVPTKIAAAFRGSKHYPNQNVLAVVDFDLKFTNVLAGWEGSTHDALILADAVERPEGLRVPQGKFFLVDAGYACRPGFLPPYRATRYHLKEYGGRNYPTNAKELFNLRHSSLRVTIERAFGALKNRFCILDNKPFHPYKTQVKLVLACCILHNWILGHGEDEVFPEENS</sequence>
<accession>A0AAQ3WN59</accession>
<dbReference type="Pfam" id="PF26138">
    <property type="entry name" value="DUF8040"/>
    <property type="match status" value="1"/>
</dbReference>
<protein>
    <submittedName>
        <fullName evidence="13">Uncharacterized protein</fullName>
    </submittedName>
</protein>
<evidence type="ECO:0000256" key="9">
    <source>
        <dbReference type="ARBA" id="ARBA00023136"/>
    </source>
</evidence>
<organism evidence="13 14">
    <name type="scientific">Paspalum notatum var. saurae</name>
    <dbReference type="NCBI Taxonomy" id="547442"/>
    <lineage>
        <taxon>Eukaryota</taxon>
        <taxon>Viridiplantae</taxon>
        <taxon>Streptophyta</taxon>
        <taxon>Embryophyta</taxon>
        <taxon>Tracheophyta</taxon>
        <taxon>Spermatophyta</taxon>
        <taxon>Magnoliopsida</taxon>
        <taxon>Liliopsida</taxon>
        <taxon>Poales</taxon>
        <taxon>Poaceae</taxon>
        <taxon>PACMAD clade</taxon>
        <taxon>Panicoideae</taxon>
        <taxon>Andropogonodae</taxon>
        <taxon>Paspaleae</taxon>
        <taxon>Paspalinae</taxon>
        <taxon>Paspalum</taxon>
    </lineage>
</organism>
<evidence type="ECO:0000256" key="1">
    <source>
        <dbReference type="ARBA" id="ARBA00001968"/>
    </source>
</evidence>
<dbReference type="InterPro" id="IPR044739">
    <property type="entry name" value="NRT1/PTR"/>
</dbReference>
<evidence type="ECO:0000313" key="14">
    <source>
        <dbReference type="Proteomes" id="UP001341281"/>
    </source>
</evidence>
<evidence type="ECO:0000256" key="6">
    <source>
        <dbReference type="ARBA" id="ARBA00022692"/>
    </source>
</evidence>
<feature type="transmembrane region" description="Helical" evidence="10">
    <location>
        <begin position="211"/>
        <end position="231"/>
    </location>
</feature>
<keyword evidence="8 10" id="KW-1133">Transmembrane helix</keyword>
<dbReference type="AlphaFoldDB" id="A0AAQ3WN59"/>
<evidence type="ECO:0000256" key="5">
    <source>
        <dbReference type="ARBA" id="ARBA00022553"/>
    </source>
</evidence>
<keyword evidence="9 10" id="KW-0472">Membrane</keyword>
<feature type="transmembrane region" description="Helical" evidence="10">
    <location>
        <begin position="423"/>
        <end position="442"/>
    </location>
</feature>
<keyword evidence="7" id="KW-0479">Metal-binding</keyword>
<evidence type="ECO:0000256" key="4">
    <source>
        <dbReference type="ARBA" id="ARBA00022448"/>
    </source>
</evidence>
<evidence type="ECO:0000256" key="7">
    <source>
        <dbReference type="ARBA" id="ARBA00022723"/>
    </source>
</evidence>
<evidence type="ECO:0000256" key="2">
    <source>
        <dbReference type="ARBA" id="ARBA00004141"/>
    </source>
</evidence>
<dbReference type="GO" id="GO:0080054">
    <property type="term" value="F:low-affinity nitrate transmembrane transporter activity"/>
    <property type="evidence" value="ECO:0007669"/>
    <property type="project" value="UniProtKB-ARBA"/>
</dbReference>
<dbReference type="Gene3D" id="1.20.1250.20">
    <property type="entry name" value="MFS general substrate transporter like domains"/>
    <property type="match status" value="1"/>
</dbReference>
<dbReference type="PANTHER" id="PTHR11654">
    <property type="entry name" value="OLIGOPEPTIDE TRANSPORTER-RELATED"/>
    <property type="match status" value="1"/>
</dbReference>
<dbReference type="SUPFAM" id="SSF103473">
    <property type="entry name" value="MFS general substrate transporter"/>
    <property type="match status" value="1"/>
</dbReference>
<comment type="subcellular location">
    <subcellularLocation>
        <location evidence="2">Membrane</location>
        <topology evidence="2">Multi-pass membrane protein</topology>
    </subcellularLocation>
</comment>
<dbReference type="GO" id="GO:0042937">
    <property type="term" value="F:tripeptide transmembrane transporter activity"/>
    <property type="evidence" value="ECO:0007669"/>
    <property type="project" value="InterPro"/>
</dbReference>
<comment type="similarity">
    <text evidence="3">Belongs to the major facilitator superfamily. Proton-dependent oligopeptide transporter (POT/PTR) (TC 2.A.17) family.</text>
</comment>
<dbReference type="GO" id="GO:0009705">
    <property type="term" value="C:plant-type vacuole membrane"/>
    <property type="evidence" value="ECO:0007669"/>
    <property type="project" value="UniProtKB-ARBA"/>
</dbReference>
<name>A0AAQ3WN59_PASNO</name>
<dbReference type="FunFam" id="1.20.1250.20:FF:000147">
    <property type="entry name" value="Protein NRT1/ PTR family 5.10"/>
    <property type="match status" value="1"/>
</dbReference>
<feature type="transmembrane region" description="Helical" evidence="10">
    <location>
        <begin position="186"/>
        <end position="205"/>
    </location>
</feature>